<dbReference type="InterPro" id="IPR042160">
    <property type="entry name" value="HD-Zip_IV"/>
</dbReference>
<comment type="caution">
    <text evidence="15">The sequence shown here is derived from an EMBL/GenBank/DDBJ whole genome shotgun (WGS) entry which is preliminary data.</text>
</comment>
<dbReference type="InterPro" id="IPR001356">
    <property type="entry name" value="HD"/>
</dbReference>
<dbReference type="SMART" id="SM00389">
    <property type="entry name" value="HOX"/>
    <property type="match status" value="1"/>
</dbReference>
<feature type="compositionally biased region" description="Acidic residues" evidence="12">
    <location>
        <begin position="75"/>
        <end position="89"/>
    </location>
</feature>
<name>A0AAV8E0P3_9POAL</name>
<dbReference type="Pfam" id="PF25797">
    <property type="entry name" value="PDF2_C"/>
    <property type="match status" value="1"/>
</dbReference>
<evidence type="ECO:0000259" key="13">
    <source>
        <dbReference type="PROSITE" id="PS50071"/>
    </source>
</evidence>
<protein>
    <submittedName>
        <fullName evidence="15">Homeobox-leucine zipper protein ROC9</fullName>
    </submittedName>
</protein>
<keyword evidence="8 9" id="KW-0539">Nucleus</keyword>
<evidence type="ECO:0000256" key="11">
    <source>
        <dbReference type="SAM" id="Coils"/>
    </source>
</evidence>
<dbReference type="SMART" id="SM00234">
    <property type="entry name" value="START"/>
    <property type="match status" value="1"/>
</dbReference>
<comment type="similarity">
    <text evidence="2">Belongs to the HD-ZIP homeobox family. Class IV subfamily.</text>
</comment>
<dbReference type="SUPFAM" id="SSF46689">
    <property type="entry name" value="Homeodomain-like"/>
    <property type="match status" value="1"/>
</dbReference>
<dbReference type="PANTHER" id="PTHR45654:SF24">
    <property type="entry name" value="HOMEOBOX-LEUCINE ZIPPER PROTEIN GLABRA 2"/>
    <property type="match status" value="1"/>
</dbReference>
<dbReference type="GO" id="GO:0000981">
    <property type="term" value="F:DNA-binding transcription factor activity, RNA polymerase II-specific"/>
    <property type="evidence" value="ECO:0007669"/>
    <property type="project" value="InterPro"/>
</dbReference>
<dbReference type="GO" id="GO:0008289">
    <property type="term" value="F:lipid binding"/>
    <property type="evidence" value="ECO:0007669"/>
    <property type="project" value="InterPro"/>
</dbReference>
<dbReference type="FunFam" id="3.30.530.20:FF:000026">
    <property type="entry name" value="Homeobox-leucine zipper protein GLABRA 2"/>
    <property type="match status" value="1"/>
</dbReference>
<evidence type="ECO:0000259" key="14">
    <source>
        <dbReference type="PROSITE" id="PS50848"/>
    </source>
</evidence>
<dbReference type="GO" id="GO:0030154">
    <property type="term" value="P:cell differentiation"/>
    <property type="evidence" value="ECO:0007669"/>
    <property type="project" value="UniProtKB-ARBA"/>
</dbReference>
<evidence type="ECO:0000256" key="7">
    <source>
        <dbReference type="ARBA" id="ARBA00023163"/>
    </source>
</evidence>
<sequence length="757" mass="83859">MIQSHLFLGMNTYNQQTKDFFASPALSLSLAGVFRNAPTPRAELEDGDEGTGGCGYEGEPVEISSENTGPREQSDDAEMADASGDEDGTDGGNKKKRRKNYHRHTAEQIRVMEALFKESPHPDEKQRQQLSRQLGLSARQVKFWFQNRRTQIKAIQERHENSLLKSEMEKLREENRAMREAINKACCPSCGSATMSKDGGVTTEEQQLRIENASLRAEIEKLRGIQGKAAEETASPNSSCSMGSNNKTNGPLENYKGFFGLEKSRILEIVEVAMDELIKMASSGEPLWVRSIETGRDILNYDEYLREFAKDASKEDCSLWKAVEASRESGVVFLEMNHLVQAFFDVKQWKSLLPCMVAKAITLDVICAGDVKSKDGIVQLMFVEHQMLTPLVPTRELYFIRYGKKLSAEKWAILDVSVPNIEKSIDASLVKCRKNPSGCIIEDKANGHCKVTWVEHTEWQKSTIPAMYRSVVLGGQAFGARHWMATLQQQCERIVFCMATNVPTKDSNGISTLAGRKSMLKLAHRLTTGFFSSVSGSRHCSWQKLSKGHEEIRFMSRKNMNEPGEPQGLIACAVLSTALPISPLALFEFLRDESRRCEWDIMLSGEPTETIVNLAKGQDRGNCTTVHAPKSKDKSNKFILQDSSTNSYESVIAFAQVDADSLKSVMTGCDSSGVSILASGFAILPDGLESKPVVITTRNKDEKGGMEGGSLLTIGFQILANPSPTANLTAEKIEAVTTLVSCTLHNIKKAMRCEIDE</sequence>
<evidence type="ECO:0000256" key="6">
    <source>
        <dbReference type="ARBA" id="ARBA00023155"/>
    </source>
</evidence>
<evidence type="ECO:0000256" key="10">
    <source>
        <dbReference type="RuleBase" id="RU000682"/>
    </source>
</evidence>
<dbReference type="PROSITE" id="PS00027">
    <property type="entry name" value="HOMEOBOX_1"/>
    <property type="match status" value="1"/>
</dbReference>
<feature type="DNA-binding region" description="Homeobox" evidence="9">
    <location>
        <begin position="97"/>
        <end position="156"/>
    </location>
</feature>
<dbReference type="GO" id="GO:0005634">
    <property type="term" value="C:nucleus"/>
    <property type="evidence" value="ECO:0007669"/>
    <property type="project" value="UniProtKB-SubCell"/>
</dbReference>
<evidence type="ECO:0000256" key="3">
    <source>
        <dbReference type="ARBA" id="ARBA00023015"/>
    </source>
</evidence>
<reference evidence="15" key="1">
    <citation type="submission" date="2022-08" db="EMBL/GenBank/DDBJ databases">
        <authorList>
            <person name="Marques A."/>
        </authorList>
    </citation>
    <scope>NUCLEOTIDE SEQUENCE</scope>
    <source>
        <strain evidence="15">RhyPub2mFocal</strain>
        <tissue evidence="15">Leaves</tissue>
    </source>
</reference>
<evidence type="ECO:0000256" key="8">
    <source>
        <dbReference type="ARBA" id="ARBA00023242"/>
    </source>
</evidence>
<dbReference type="CDD" id="cd08875">
    <property type="entry name" value="START_ArGLABRA2_like"/>
    <property type="match status" value="1"/>
</dbReference>
<dbReference type="FunFam" id="1.10.10.60:FF:000229">
    <property type="entry name" value="Homeobox-leucine zipper protein HDG1"/>
    <property type="match status" value="1"/>
</dbReference>
<feature type="coiled-coil region" evidence="11">
    <location>
        <begin position="154"/>
        <end position="225"/>
    </location>
</feature>
<dbReference type="InterPro" id="IPR017970">
    <property type="entry name" value="Homeobox_CS"/>
</dbReference>
<dbReference type="Pfam" id="PF01852">
    <property type="entry name" value="START"/>
    <property type="match status" value="1"/>
</dbReference>
<feature type="region of interest" description="Disordered" evidence="12">
    <location>
        <begin position="39"/>
        <end position="104"/>
    </location>
</feature>
<dbReference type="InterPro" id="IPR023393">
    <property type="entry name" value="START-like_dom_sf"/>
</dbReference>
<dbReference type="PROSITE" id="PS50848">
    <property type="entry name" value="START"/>
    <property type="match status" value="1"/>
</dbReference>
<evidence type="ECO:0000313" key="15">
    <source>
        <dbReference type="EMBL" id="KAJ4772989.1"/>
    </source>
</evidence>
<dbReference type="Proteomes" id="UP001140206">
    <property type="component" value="Chromosome 3"/>
</dbReference>
<dbReference type="PANTHER" id="PTHR45654">
    <property type="entry name" value="HOMEOBOX-LEUCINE ZIPPER PROTEIN MERISTEM L1"/>
    <property type="match status" value="1"/>
</dbReference>
<gene>
    <name evidence="15" type="ORF">LUZ62_057246</name>
</gene>
<evidence type="ECO:0000256" key="4">
    <source>
        <dbReference type="ARBA" id="ARBA00023054"/>
    </source>
</evidence>
<dbReference type="Gene3D" id="1.10.10.60">
    <property type="entry name" value="Homeodomain-like"/>
    <property type="match status" value="1"/>
</dbReference>
<evidence type="ECO:0000256" key="12">
    <source>
        <dbReference type="SAM" id="MobiDB-lite"/>
    </source>
</evidence>
<dbReference type="CDD" id="cd00086">
    <property type="entry name" value="homeodomain"/>
    <property type="match status" value="1"/>
</dbReference>
<feature type="domain" description="Homeobox" evidence="13">
    <location>
        <begin position="95"/>
        <end position="155"/>
    </location>
</feature>
<dbReference type="SUPFAM" id="SSF55961">
    <property type="entry name" value="Bet v1-like"/>
    <property type="match status" value="2"/>
</dbReference>
<keyword evidence="16" id="KW-1185">Reference proteome</keyword>
<keyword evidence="3" id="KW-0805">Transcription regulation</keyword>
<dbReference type="AlphaFoldDB" id="A0AAV8E0P3"/>
<dbReference type="InterPro" id="IPR057993">
    <property type="entry name" value="HD-Zip_IV_C"/>
</dbReference>
<keyword evidence="5 9" id="KW-0238">DNA-binding</keyword>
<accession>A0AAV8E0P3</accession>
<dbReference type="InterPro" id="IPR002913">
    <property type="entry name" value="START_lipid-bd_dom"/>
</dbReference>
<proteinExistence type="inferred from homology"/>
<dbReference type="EMBL" id="JAMFTS010000003">
    <property type="protein sequence ID" value="KAJ4772989.1"/>
    <property type="molecule type" value="Genomic_DNA"/>
</dbReference>
<keyword evidence="7" id="KW-0804">Transcription</keyword>
<dbReference type="PROSITE" id="PS50071">
    <property type="entry name" value="HOMEOBOX_2"/>
    <property type="match status" value="1"/>
</dbReference>
<dbReference type="InterPro" id="IPR009057">
    <property type="entry name" value="Homeodomain-like_sf"/>
</dbReference>
<evidence type="ECO:0000256" key="9">
    <source>
        <dbReference type="PROSITE-ProRule" id="PRU00108"/>
    </source>
</evidence>
<feature type="domain" description="START" evidence="14">
    <location>
        <begin position="259"/>
        <end position="496"/>
    </location>
</feature>
<keyword evidence="4 11" id="KW-0175">Coiled coil</keyword>
<feature type="compositionally biased region" description="Basic residues" evidence="12">
    <location>
        <begin position="94"/>
        <end position="103"/>
    </location>
</feature>
<dbReference type="Pfam" id="PF00046">
    <property type="entry name" value="Homeodomain"/>
    <property type="match status" value="1"/>
</dbReference>
<evidence type="ECO:0000256" key="5">
    <source>
        <dbReference type="ARBA" id="ARBA00023125"/>
    </source>
</evidence>
<evidence type="ECO:0000256" key="1">
    <source>
        <dbReference type="ARBA" id="ARBA00004123"/>
    </source>
</evidence>
<evidence type="ECO:0000313" key="16">
    <source>
        <dbReference type="Proteomes" id="UP001140206"/>
    </source>
</evidence>
<dbReference type="GO" id="GO:0003677">
    <property type="term" value="F:DNA binding"/>
    <property type="evidence" value="ECO:0007669"/>
    <property type="project" value="UniProtKB-UniRule"/>
</dbReference>
<keyword evidence="6 9" id="KW-0371">Homeobox</keyword>
<evidence type="ECO:0000256" key="2">
    <source>
        <dbReference type="ARBA" id="ARBA00006789"/>
    </source>
</evidence>
<dbReference type="Gene3D" id="3.30.530.20">
    <property type="match status" value="1"/>
</dbReference>
<comment type="subcellular location">
    <subcellularLocation>
        <location evidence="1 9 10">Nucleus</location>
    </subcellularLocation>
</comment>
<organism evidence="15 16">
    <name type="scientific">Rhynchospora pubera</name>
    <dbReference type="NCBI Taxonomy" id="906938"/>
    <lineage>
        <taxon>Eukaryota</taxon>
        <taxon>Viridiplantae</taxon>
        <taxon>Streptophyta</taxon>
        <taxon>Embryophyta</taxon>
        <taxon>Tracheophyta</taxon>
        <taxon>Spermatophyta</taxon>
        <taxon>Magnoliopsida</taxon>
        <taxon>Liliopsida</taxon>
        <taxon>Poales</taxon>
        <taxon>Cyperaceae</taxon>
        <taxon>Cyperoideae</taxon>
        <taxon>Rhynchosporeae</taxon>
        <taxon>Rhynchospora</taxon>
    </lineage>
</organism>